<feature type="domain" description="SGNH hydrolase-type esterase" evidence="3">
    <location>
        <begin position="9"/>
        <end position="204"/>
    </location>
</feature>
<dbReference type="PANTHER" id="PTHR43695">
    <property type="entry name" value="PUTATIVE (AFU_ORTHOLOGUE AFUA_2G17250)-RELATED"/>
    <property type="match status" value="1"/>
</dbReference>
<dbReference type="EMBL" id="BMCJ01000002">
    <property type="protein sequence ID" value="GGC83968.1"/>
    <property type="molecule type" value="Genomic_DNA"/>
</dbReference>
<keyword evidence="5" id="KW-1185">Reference proteome</keyword>
<proteinExistence type="inferred from homology"/>
<accession>A0ABQ1NVU8</accession>
<organism evidence="4 5">
    <name type="scientific">Thalassobacillus devorans</name>
    <dbReference type="NCBI Taxonomy" id="279813"/>
    <lineage>
        <taxon>Bacteria</taxon>
        <taxon>Bacillati</taxon>
        <taxon>Bacillota</taxon>
        <taxon>Bacilli</taxon>
        <taxon>Bacillales</taxon>
        <taxon>Bacillaceae</taxon>
        <taxon>Thalassobacillus</taxon>
    </lineage>
</organism>
<dbReference type="RefSeq" id="WP_062441776.1">
    <property type="nucleotide sequence ID" value="NZ_BMCJ01000002.1"/>
</dbReference>
<dbReference type="Pfam" id="PF13472">
    <property type="entry name" value="Lipase_GDSL_2"/>
    <property type="match status" value="1"/>
</dbReference>
<keyword evidence="2" id="KW-0378">Hydrolase</keyword>
<protein>
    <submittedName>
        <fullName evidence="4">Rhamnogalacturonan acetylesterase RhgT</fullName>
    </submittedName>
</protein>
<dbReference type="SUPFAM" id="SSF52266">
    <property type="entry name" value="SGNH hydrolase"/>
    <property type="match status" value="1"/>
</dbReference>
<evidence type="ECO:0000313" key="5">
    <source>
        <dbReference type="Proteomes" id="UP000619534"/>
    </source>
</evidence>
<dbReference type="Proteomes" id="UP000619534">
    <property type="component" value="Unassembled WGS sequence"/>
</dbReference>
<dbReference type="InterPro" id="IPR013830">
    <property type="entry name" value="SGNH_hydro"/>
</dbReference>
<dbReference type="InterPro" id="IPR036514">
    <property type="entry name" value="SGNH_hydro_sf"/>
</dbReference>
<dbReference type="Gene3D" id="3.40.50.1110">
    <property type="entry name" value="SGNH hydrolase"/>
    <property type="match status" value="1"/>
</dbReference>
<gene>
    <name evidence="4" type="primary">rhgT</name>
    <name evidence="4" type="ORF">GCM10007216_13240</name>
</gene>
<sequence>MKKINVFLAGDSTMADYEASRAPQAGWGQMLSHFFNDTVVIENHAVNGRSSKSFLDEGRLAIIQDRMGAGDYLFIQFGHNDQKPDEARRTCPFTSYQEYLLKYIEVARNSRGTPVLITPVQRRKFNDDGTLCETHGDFPLAMKQLANSQNVPLIDLTLLSSKMMERLGQEDSKKLFMWLAPGVTTNFPDGVQDDTHFNGQGAQLVAELIAYSIRNSHLPLAAYLKK</sequence>
<comment type="similarity">
    <text evidence="1">Belongs to the 'GDSL' lipolytic enzyme family.</text>
</comment>
<evidence type="ECO:0000256" key="1">
    <source>
        <dbReference type="ARBA" id="ARBA00008668"/>
    </source>
</evidence>
<evidence type="ECO:0000256" key="2">
    <source>
        <dbReference type="ARBA" id="ARBA00022801"/>
    </source>
</evidence>
<dbReference type="PANTHER" id="PTHR43695:SF1">
    <property type="entry name" value="RHAMNOGALACTURONAN ACETYLESTERASE"/>
    <property type="match status" value="1"/>
</dbReference>
<comment type="caution">
    <text evidence="4">The sequence shown here is derived from an EMBL/GenBank/DDBJ whole genome shotgun (WGS) entry which is preliminary data.</text>
</comment>
<evidence type="ECO:0000259" key="3">
    <source>
        <dbReference type="Pfam" id="PF13472"/>
    </source>
</evidence>
<dbReference type="CDD" id="cd01821">
    <property type="entry name" value="Rhamnogalacturan_acetylesterase_like"/>
    <property type="match status" value="1"/>
</dbReference>
<evidence type="ECO:0000313" key="4">
    <source>
        <dbReference type="EMBL" id="GGC83968.1"/>
    </source>
</evidence>
<reference evidence="5" key="1">
    <citation type="journal article" date="2019" name="Int. J. Syst. Evol. Microbiol.">
        <title>The Global Catalogue of Microorganisms (GCM) 10K type strain sequencing project: providing services to taxonomists for standard genome sequencing and annotation.</title>
        <authorList>
            <consortium name="The Broad Institute Genomics Platform"/>
            <consortium name="The Broad Institute Genome Sequencing Center for Infectious Disease"/>
            <person name="Wu L."/>
            <person name="Ma J."/>
        </authorList>
    </citation>
    <scope>NUCLEOTIDE SEQUENCE [LARGE SCALE GENOMIC DNA]</scope>
    <source>
        <strain evidence="5">CCM 7282</strain>
    </source>
</reference>
<dbReference type="InterPro" id="IPR037459">
    <property type="entry name" value="RhgT-like"/>
</dbReference>
<name>A0ABQ1NVU8_9BACI</name>